<dbReference type="Pfam" id="PF05296">
    <property type="entry name" value="TAS2R"/>
    <property type="match status" value="1"/>
</dbReference>
<evidence type="ECO:0000256" key="7">
    <source>
        <dbReference type="ARBA" id="ARBA00023040"/>
    </source>
</evidence>
<keyword evidence="6 13" id="KW-1133">Transmembrane helix</keyword>
<keyword evidence="5 12" id="KW-0812">Transmembrane</keyword>
<evidence type="ECO:0000256" key="4">
    <source>
        <dbReference type="ARBA" id="ARBA00022606"/>
    </source>
</evidence>
<evidence type="ECO:0000256" key="1">
    <source>
        <dbReference type="ARBA" id="ARBA00004141"/>
    </source>
</evidence>
<keyword evidence="9 12" id="KW-0675">Receptor</keyword>
<feature type="transmembrane region" description="Helical" evidence="13">
    <location>
        <begin position="16"/>
        <end position="39"/>
    </location>
</feature>
<keyword evidence="3 12" id="KW-0919">Taste</keyword>
<reference evidence="14 15" key="1">
    <citation type="journal article" date="2011" name="Nature">
        <title>A high-resolution map of human evolutionary constraint using 29 mammals.</title>
        <authorList>
            <person name="Lindblad-Toh K."/>
            <person name="Garber M."/>
            <person name="Zuk O."/>
            <person name="Lin M.F."/>
            <person name="Parker B.J."/>
            <person name="Washietl S."/>
            <person name="Kheradpour P."/>
            <person name="Ernst J."/>
            <person name="Jordan G."/>
            <person name="Mauceli E."/>
            <person name="Ward L.D."/>
            <person name="Lowe C.B."/>
            <person name="Holloway A.K."/>
            <person name="Clamp M."/>
            <person name="Gnerre S."/>
            <person name="Alfoldi J."/>
            <person name="Beal K."/>
            <person name="Chang J."/>
            <person name="Clawson H."/>
            <person name="Cuff J."/>
            <person name="Di Palma F."/>
            <person name="Fitzgerald S."/>
            <person name="Flicek P."/>
            <person name="Guttman M."/>
            <person name="Hubisz M.J."/>
            <person name="Jaffe D.B."/>
            <person name="Jungreis I."/>
            <person name="Kent W.J."/>
            <person name="Kostka D."/>
            <person name="Lara M."/>
            <person name="Martins A.L."/>
            <person name="Massingham T."/>
            <person name="Moltke I."/>
            <person name="Raney B.J."/>
            <person name="Rasmussen M.D."/>
            <person name="Robinson J."/>
            <person name="Stark A."/>
            <person name="Vilella A.J."/>
            <person name="Wen J."/>
            <person name="Xie X."/>
            <person name="Zody M.C."/>
            <person name="Baldwin J."/>
            <person name="Bloom T."/>
            <person name="Chin C.W."/>
            <person name="Heiman D."/>
            <person name="Nicol R."/>
            <person name="Nusbaum C."/>
            <person name="Young S."/>
            <person name="Wilkinson J."/>
            <person name="Worley K.C."/>
            <person name="Kovar C.L."/>
            <person name="Muzny D.M."/>
            <person name="Gibbs R.A."/>
            <person name="Cree A."/>
            <person name="Dihn H.H."/>
            <person name="Fowler G."/>
            <person name="Jhangiani S."/>
            <person name="Joshi V."/>
            <person name="Lee S."/>
            <person name="Lewis L.R."/>
            <person name="Nazareth L.V."/>
            <person name="Okwuonu G."/>
            <person name="Santibanez J."/>
            <person name="Warren W.C."/>
            <person name="Mardis E.R."/>
            <person name="Weinstock G.M."/>
            <person name="Wilson R.K."/>
            <person name="Delehaunty K."/>
            <person name="Dooling D."/>
            <person name="Fronik C."/>
            <person name="Fulton L."/>
            <person name="Fulton B."/>
            <person name="Graves T."/>
            <person name="Minx P."/>
            <person name="Sodergren E."/>
            <person name="Birney E."/>
            <person name="Margulies E.H."/>
            <person name="Herrero J."/>
            <person name="Green E.D."/>
            <person name="Haussler D."/>
            <person name="Siepel A."/>
            <person name="Goldman N."/>
            <person name="Pollard K.S."/>
            <person name="Pedersen J.S."/>
            <person name="Lander E.S."/>
            <person name="Kellis M."/>
        </authorList>
    </citation>
    <scope>NUCLEOTIDE SEQUENCE [LARGE SCALE GENOMIC DNA]</scope>
    <source>
        <strain evidence="15">Thorbecke</strain>
    </source>
</reference>
<keyword evidence="15" id="KW-1185">Reference proteome</keyword>
<accession>A0A5F9CKD6</accession>
<evidence type="ECO:0000256" key="10">
    <source>
        <dbReference type="ARBA" id="ARBA00023224"/>
    </source>
</evidence>
<dbReference type="SUPFAM" id="SSF81321">
    <property type="entry name" value="Family A G protein-coupled receptor-like"/>
    <property type="match status" value="1"/>
</dbReference>
<keyword evidence="10 12" id="KW-0807">Transducer</keyword>
<comment type="similarity">
    <text evidence="2 11">Belongs to the G-protein coupled receptor T2R family.</text>
</comment>
<dbReference type="InParanoid" id="A0A5F9CKD6"/>
<comment type="subcellular location">
    <subcellularLocation>
        <location evidence="1 12">Membrane</location>
        <topology evidence="1 12">Multi-pass membrane protein</topology>
    </subcellularLocation>
</comment>
<evidence type="ECO:0000313" key="15">
    <source>
        <dbReference type="Proteomes" id="UP000001811"/>
    </source>
</evidence>
<name>A0A5F9CKD6_RABIT</name>
<dbReference type="InterPro" id="IPR007960">
    <property type="entry name" value="TAS2R"/>
</dbReference>
<keyword evidence="7 12" id="KW-0297">G-protein coupled receptor</keyword>
<reference evidence="14" key="3">
    <citation type="submission" date="2025-09" db="UniProtKB">
        <authorList>
            <consortium name="Ensembl"/>
        </authorList>
    </citation>
    <scope>IDENTIFICATION</scope>
    <source>
        <strain evidence="14">Thorbecke</strain>
    </source>
</reference>
<evidence type="ECO:0000256" key="13">
    <source>
        <dbReference type="SAM" id="Phobius"/>
    </source>
</evidence>
<dbReference type="FunCoup" id="A0A5F9CKD6">
    <property type="interactions" value="226"/>
</dbReference>
<protein>
    <recommendedName>
        <fullName evidence="12">Taste receptor type 2</fullName>
    </recommendedName>
</protein>
<feature type="transmembrane region" description="Helical" evidence="13">
    <location>
        <begin position="174"/>
        <end position="200"/>
    </location>
</feature>
<dbReference type="PANTHER" id="PTHR11394:SF52">
    <property type="entry name" value="TASTE RECEPTOR TYPE 2 MEMBER 38"/>
    <property type="match status" value="1"/>
</dbReference>
<evidence type="ECO:0000256" key="3">
    <source>
        <dbReference type="ARBA" id="ARBA00022480"/>
    </source>
</evidence>
<reference evidence="14" key="2">
    <citation type="submission" date="2025-08" db="UniProtKB">
        <authorList>
            <consortium name="Ensembl"/>
        </authorList>
    </citation>
    <scope>IDENTIFICATION</scope>
    <source>
        <strain evidence="14">Thorbecke</strain>
    </source>
</reference>
<evidence type="ECO:0000256" key="8">
    <source>
        <dbReference type="ARBA" id="ARBA00023136"/>
    </source>
</evidence>
<evidence type="ECO:0000256" key="5">
    <source>
        <dbReference type="ARBA" id="ARBA00022692"/>
    </source>
</evidence>
<dbReference type="GO" id="GO:0016020">
    <property type="term" value="C:membrane"/>
    <property type="evidence" value="ECO:0007669"/>
    <property type="project" value="UniProtKB-SubCell"/>
</dbReference>
<evidence type="ECO:0000256" key="2">
    <source>
        <dbReference type="ARBA" id="ARBA00007376"/>
    </source>
</evidence>
<proteinExistence type="inferred from homology"/>
<evidence type="ECO:0000256" key="11">
    <source>
        <dbReference type="RuleBase" id="RU004423"/>
    </source>
</evidence>
<dbReference type="GeneTree" id="ENSGT01150000286961"/>
<dbReference type="Proteomes" id="UP000001811">
    <property type="component" value="Unplaced"/>
</dbReference>
<dbReference type="AlphaFoldDB" id="A0A5F9CKD6"/>
<evidence type="ECO:0000256" key="12">
    <source>
        <dbReference type="RuleBase" id="RU004424"/>
    </source>
</evidence>
<evidence type="ECO:0000256" key="6">
    <source>
        <dbReference type="ARBA" id="ARBA00022989"/>
    </source>
</evidence>
<organism evidence="14 15">
    <name type="scientific">Oryctolagus cuniculus</name>
    <name type="common">Rabbit</name>
    <dbReference type="NCBI Taxonomy" id="9986"/>
    <lineage>
        <taxon>Eukaryota</taxon>
        <taxon>Metazoa</taxon>
        <taxon>Chordata</taxon>
        <taxon>Craniata</taxon>
        <taxon>Vertebrata</taxon>
        <taxon>Euteleostomi</taxon>
        <taxon>Mammalia</taxon>
        <taxon>Eutheria</taxon>
        <taxon>Euarchontoglires</taxon>
        <taxon>Glires</taxon>
        <taxon>Lagomorpha</taxon>
        <taxon>Leporidae</taxon>
        <taxon>Oryctolagus</taxon>
    </lineage>
</organism>
<feature type="transmembrane region" description="Helical" evidence="13">
    <location>
        <begin position="227"/>
        <end position="247"/>
    </location>
</feature>
<keyword evidence="8 12" id="KW-0472">Membrane</keyword>
<dbReference type="Gene3D" id="1.20.1070.10">
    <property type="entry name" value="Rhodopsin 7-helix transmembrane proteins"/>
    <property type="match status" value="1"/>
</dbReference>
<dbReference type="GO" id="GO:0004930">
    <property type="term" value="F:G protein-coupled receptor activity"/>
    <property type="evidence" value="ECO:0007669"/>
    <property type="project" value="UniProtKB-KW"/>
</dbReference>
<keyword evidence="4 12" id="KW-0716">Sensory transduction</keyword>
<evidence type="ECO:0000256" key="9">
    <source>
        <dbReference type="ARBA" id="ARBA00023170"/>
    </source>
</evidence>
<dbReference type="GO" id="GO:0033038">
    <property type="term" value="F:bitter taste receptor activity"/>
    <property type="evidence" value="ECO:0007669"/>
    <property type="project" value="InterPro"/>
</dbReference>
<dbReference type="Ensembl" id="ENSOCUT00000050961.1">
    <property type="protein sequence ID" value="ENSOCUP00000033954.1"/>
    <property type="gene ID" value="ENSOCUG00000031008.1"/>
</dbReference>
<dbReference type="STRING" id="9986.ENSOCUP00000033954"/>
<sequence length="329" mass="36872">MLTLTPELTVSYEGKITFMVLSVLEFAVGVLANAFIFWVSFWDVVEQQPVNSCDLVLLCLSTTRLLPHGLLFLDAVHLSFFQQTKDPLSHSYQIVIMLWTIRNQVSLWLPTCLSPLHCSKVARFSHTFLLCVASWISRRTPQLLLGGLLFCCIRTVLCVGDFRLNVHIGSVSLFYVFMFCSVGSIPLFLSFLVSSGVLIVSLRKHLRTMMAQASNVRDPSPEAHIQALKALVALICFYVVLFCTAVICCTDRVQCQAEEDRGHHSTLGSGPSEGKRPWDTVLRMDMTCMGLCLILHRYTSDSSLSLAISSVKYNRTSLHFMSMDSPTEE</sequence>
<dbReference type="PANTHER" id="PTHR11394">
    <property type="entry name" value="TASTE RECEPTOR TYPE 2"/>
    <property type="match status" value="1"/>
</dbReference>
<evidence type="ECO:0000313" key="14">
    <source>
        <dbReference type="Ensembl" id="ENSOCUP00000033954.1"/>
    </source>
</evidence>